<keyword evidence="3" id="KW-1185">Reference proteome</keyword>
<evidence type="ECO:0000313" key="3">
    <source>
        <dbReference type="Proteomes" id="UP001378242"/>
    </source>
</evidence>
<organism evidence="2 3">
    <name type="scientific">Cobetia marina</name>
    <name type="common">Deleya marina</name>
    <dbReference type="NCBI Taxonomy" id="28258"/>
    <lineage>
        <taxon>Bacteria</taxon>
        <taxon>Pseudomonadati</taxon>
        <taxon>Pseudomonadota</taxon>
        <taxon>Gammaproteobacteria</taxon>
        <taxon>Oceanospirillales</taxon>
        <taxon>Halomonadaceae</taxon>
        <taxon>Cobetia</taxon>
    </lineage>
</organism>
<proteinExistence type="predicted"/>
<gene>
    <name evidence="2" type="ORF">V6243_16665</name>
</gene>
<reference evidence="2 3" key="1">
    <citation type="submission" date="2024-02" db="EMBL/GenBank/DDBJ databases">
        <title>Bacteria isolated from the canopy kelp, Nereocystis luetkeana.</title>
        <authorList>
            <person name="Pfister C.A."/>
            <person name="Younker I.T."/>
            <person name="Light S.H."/>
        </authorList>
    </citation>
    <scope>NUCLEOTIDE SEQUENCE [LARGE SCALE GENOMIC DNA]</scope>
    <source>
        <strain evidence="2 3">TI.5.07</strain>
    </source>
</reference>
<feature type="region of interest" description="Disordered" evidence="1">
    <location>
        <begin position="92"/>
        <end position="132"/>
    </location>
</feature>
<comment type="caution">
    <text evidence="2">The sequence shown here is derived from an EMBL/GenBank/DDBJ whole genome shotgun (WGS) entry which is preliminary data.</text>
</comment>
<dbReference type="EMBL" id="JBAKAP010000025">
    <property type="protein sequence ID" value="MEL0618461.1"/>
    <property type="molecule type" value="Genomic_DNA"/>
</dbReference>
<accession>A0ABU9GK16</accession>
<sequence length="230" mass="26426">MLMTWLFARLAGPSGLDAWWACRTHDALPFEAEHCAFWGMMPPLNIHSAVMAMLTTGGVLQGVEAWWWWHRRDRHREVWWLALGAEPVGEGAERSGLAAMPEAETETGEEGELAHDEAEEESPRSPASLDETRRRHPEMRLCWWWADANSGGWQRVGVTRLWCSPRLVGLRLTCPGERSRTLWLWPDSAPPAQLHRLRLWLLWPPLAHDMPRQPPAIEPLMARIATDRRQ</sequence>
<dbReference type="Proteomes" id="UP001378242">
    <property type="component" value="Unassembled WGS sequence"/>
</dbReference>
<evidence type="ECO:0000313" key="2">
    <source>
        <dbReference type="EMBL" id="MEL0618461.1"/>
    </source>
</evidence>
<protein>
    <submittedName>
        <fullName evidence="2">Uncharacterized protein</fullName>
    </submittedName>
</protein>
<evidence type="ECO:0000256" key="1">
    <source>
        <dbReference type="SAM" id="MobiDB-lite"/>
    </source>
</evidence>
<name>A0ABU9GK16_COBMA</name>
<dbReference type="RefSeq" id="WP_341542881.1">
    <property type="nucleotide sequence ID" value="NZ_JBAKAP010000025.1"/>
</dbReference>